<dbReference type="Pfam" id="PF12697">
    <property type="entry name" value="Abhydrolase_6"/>
    <property type="match status" value="1"/>
</dbReference>
<feature type="chain" id="PRO_5031463581" evidence="1">
    <location>
        <begin position="22"/>
        <end position="298"/>
    </location>
</feature>
<evidence type="ECO:0000256" key="1">
    <source>
        <dbReference type="SAM" id="SignalP"/>
    </source>
</evidence>
<accession>A0A7W9BL21</accession>
<dbReference type="EMBL" id="JACIJM010000005">
    <property type="protein sequence ID" value="MBB5722496.1"/>
    <property type="molecule type" value="Genomic_DNA"/>
</dbReference>
<dbReference type="AlphaFoldDB" id="A0A7W9BL21"/>
<feature type="signal peptide" evidence="1">
    <location>
        <begin position="1"/>
        <end position="21"/>
    </location>
</feature>
<dbReference type="SUPFAM" id="SSF53474">
    <property type="entry name" value="alpha/beta-Hydrolases"/>
    <property type="match status" value="1"/>
</dbReference>
<proteinExistence type="predicted"/>
<name>A0A7W9BL21_9RHOB</name>
<dbReference type="Gene3D" id="3.40.50.1820">
    <property type="entry name" value="alpha/beta hydrolase"/>
    <property type="match status" value="1"/>
</dbReference>
<evidence type="ECO:0000313" key="3">
    <source>
        <dbReference type="EMBL" id="MBB5722496.1"/>
    </source>
</evidence>
<dbReference type="RefSeq" id="WP_183528803.1">
    <property type="nucleotide sequence ID" value="NZ_JACIJM010000005.1"/>
</dbReference>
<comment type="caution">
    <text evidence="3">The sequence shown here is derived from an EMBL/GenBank/DDBJ whole genome shotgun (WGS) entry which is preliminary data.</text>
</comment>
<feature type="domain" description="AB hydrolase-1" evidence="2">
    <location>
        <begin position="44"/>
        <end position="286"/>
    </location>
</feature>
<sequence>MFRFVVVAALAFITGCGVPFARQSAVDPLIFDAQDVKNADKIAIFIPGALASVDIFAATKSWDDAGYARALYRFPGLDGLPNDHQIHPPTVARRIAEFANQYPDKDIALVGYSTGGPIALLTAPLVQGDRDVRVAAMSTAVEYGGGFPTVLRGISDIVKAMIATGSVKRQIVWKRFWAGLLYGPDALDDPAFEERLTRDIAAGEKIIVKLDPAVALAHTLGLPGFQLPDDLDLSGIPVAFFVGLNDRVFSTRQTYDFSQKIGDVTIYGYPEQGHLLFFTRPEVFEDVRSFVEGRPVLR</sequence>
<gene>
    <name evidence="3" type="ORF">FHS72_002122</name>
</gene>
<dbReference type="PROSITE" id="PS51257">
    <property type="entry name" value="PROKAR_LIPOPROTEIN"/>
    <property type="match status" value="1"/>
</dbReference>
<evidence type="ECO:0000313" key="4">
    <source>
        <dbReference type="Proteomes" id="UP000535415"/>
    </source>
</evidence>
<dbReference type="InterPro" id="IPR029058">
    <property type="entry name" value="AB_hydrolase_fold"/>
</dbReference>
<reference evidence="3 4" key="1">
    <citation type="submission" date="2020-08" db="EMBL/GenBank/DDBJ databases">
        <title>Genomic Encyclopedia of Type Strains, Phase IV (KMG-IV): sequencing the most valuable type-strain genomes for metagenomic binning, comparative biology and taxonomic classification.</title>
        <authorList>
            <person name="Goeker M."/>
        </authorList>
    </citation>
    <scope>NUCLEOTIDE SEQUENCE [LARGE SCALE GENOMIC DNA]</scope>
    <source>
        <strain evidence="3 4">DSM 101064</strain>
    </source>
</reference>
<keyword evidence="4" id="KW-1185">Reference proteome</keyword>
<dbReference type="InterPro" id="IPR000073">
    <property type="entry name" value="AB_hydrolase_1"/>
</dbReference>
<keyword evidence="1" id="KW-0732">Signal</keyword>
<protein>
    <submittedName>
        <fullName evidence="3">Pimeloyl-ACP methyl ester carboxylesterase</fullName>
    </submittedName>
</protein>
<evidence type="ECO:0000259" key="2">
    <source>
        <dbReference type="Pfam" id="PF12697"/>
    </source>
</evidence>
<dbReference type="Proteomes" id="UP000535415">
    <property type="component" value="Unassembled WGS sequence"/>
</dbReference>
<organism evidence="3 4">
    <name type="scientific">Yoonia ponticola</name>
    <dbReference type="NCBI Taxonomy" id="1524255"/>
    <lineage>
        <taxon>Bacteria</taxon>
        <taxon>Pseudomonadati</taxon>
        <taxon>Pseudomonadota</taxon>
        <taxon>Alphaproteobacteria</taxon>
        <taxon>Rhodobacterales</taxon>
        <taxon>Paracoccaceae</taxon>
        <taxon>Yoonia</taxon>
    </lineage>
</organism>